<name>D2QSZ7_SPILD</name>
<dbReference type="HOGENOM" id="CLU_467513_0_0_10"/>
<dbReference type="eggNOG" id="COG4219">
    <property type="taxonomic scope" value="Bacteria"/>
</dbReference>
<keyword evidence="1" id="KW-1133">Transmembrane helix</keyword>
<evidence type="ECO:0000313" key="4">
    <source>
        <dbReference type="Proteomes" id="UP000002028"/>
    </source>
</evidence>
<dbReference type="InterPro" id="IPR008756">
    <property type="entry name" value="Peptidase_M56"/>
</dbReference>
<feature type="transmembrane region" description="Helical" evidence="1">
    <location>
        <begin position="109"/>
        <end position="131"/>
    </location>
</feature>
<protein>
    <submittedName>
        <fullName evidence="3">Peptidase M56 BlaR1</fullName>
    </submittedName>
</protein>
<sequence>METLRYLVLVNGLLAVVSVAFYILLRRETFFSTNRLALWLGLASALLLPLVELPDWRPQPVRSAMQRTAQVIVPKVLPEPYTPTPDVTIMFPNRKTYRAFQAQQPPFVWSWQTGVVVLYLLGVFLLFIRFVSQLLSLRKLIRSSTQEPYTDFILVHNASITTPFSFFGWVFVNPDQHTTGELDHILRHERVHVRERHSFDMLGAELVCILFWYNPAAYLFRKLLQQTLEFSADRAVLAEGIDAKLYQYNLLKVSLAGRQSSLTNHFNSSQLKSRIIMLNRPKSTQLSWLKYPVLVLVALTVASAFARPQLKELVKRLPSNVPSSLTPIIESLEKTSQPIEERKISVDQKKTLPASRVLDIQPIQPDQSLVDSTSQQSKKDSTRVSPSRYMVYQGDYLYWIVTPKTTLDDFLVMKQEFAKHGSTMQLNEVKYDPLYAYIDQIVFTVQRASGGMARCNETEDDNKPIPSIAGLVGIGPRARSSGTGALKYYKNDFPEVLRRTAAEEEGSVAQFIKAHRLDYLIHEGERKFKDLGNAESTYSKEFFKSKSIRNCGLTVNTDGSLSVDQDLGAIRVFINNEPVEREAISKWKVDQLYSVVKKSQYNPAKKESFTSALLIYTTEAN</sequence>
<keyword evidence="4" id="KW-1185">Reference proteome</keyword>
<evidence type="ECO:0000259" key="2">
    <source>
        <dbReference type="Pfam" id="PF05569"/>
    </source>
</evidence>
<evidence type="ECO:0000313" key="3">
    <source>
        <dbReference type="EMBL" id="ADB41929.1"/>
    </source>
</evidence>
<dbReference type="STRING" id="504472.Slin_5967"/>
<feature type="transmembrane region" description="Helical" evidence="1">
    <location>
        <begin position="6"/>
        <end position="24"/>
    </location>
</feature>
<feature type="transmembrane region" description="Helical" evidence="1">
    <location>
        <begin position="201"/>
        <end position="220"/>
    </location>
</feature>
<proteinExistence type="predicted"/>
<reference evidence="3 4" key="1">
    <citation type="journal article" date="2010" name="Stand. Genomic Sci.">
        <title>Complete genome sequence of Spirosoma linguale type strain (1).</title>
        <authorList>
            <person name="Lail K."/>
            <person name="Sikorski J."/>
            <person name="Saunders E."/>
            <person name="Lapidus A."/>
            <person name="Glavina Del Rio T."/>
            <person name="Copeland A."/>
            <person name="Tice H."/>
            <person name="Cheng J.-F."/>
            <person name="Lucas S."/>
            <person name="Nolan M."/>
            <person name="Bruce D."/>
            <person name="Goodwin L."/>
            <person name="Pitluck S."/>
            <person name="Ivanova N."/>
            <person name="Mavromatis K."/>
            <person name="Ovchinnikova G."/>
            <person name="Pati A."/>
            <person name="Chen A."/>
            <person name="Palaniappan K."/>
            <person name="Land M."/>
            <person name="Hauser L."/>
            <person name="Chang Y.-J."/>
            <person name="Jeffries C.D."/>
            <person name="Chain P."/>
            <person name="Brettin T."/>
            <person name="Detter J.C."/>
            <person name="Schuetze A."/>
            <person name="Rohde M."/>
            <person name="Tindall B.J."/>
            <person name="Goeker M."/>
            <person name="Bristow J."/>
            <person name="Eisen J.A."/>
            <person name="Markowitz V."/>
            <person name="Hugenholtz P."/>
            <person name="Kyrpides N.C."/>
            <person name="Klenk H.-P."/>
            <person name="Chen F."/>
        </authorList>
    </citation>
    <scope>NUCLEOTIDE SEQUENCE [LARGE SCALE GENOMIC DNA]</scope>
    <source>
        <strain evidence="4">ATCC 33905 / DSM 74 / LMG 10896 / Claus 1</strain>
    </source>
</reference>
<dbReference type="InterPro" id="IPR052173">
    <property type="entry name" value="Beta-lactam_resp_regulator"/>
</dbReference>
<dbReference type="PANTHER" id="PTHR34978">
    <property type="entry name" value="POSSIBLE SENSOR-TRANSDUCER PROTEIN BLAR"/>
    <property type="match status" value="1"/>
</dbReference>
<gene>
    <name evidence="3" type="ordered locus">Slin_5967</name>
</gene>
<keyword evidence="1" id="KW-0812">Transmembrane</keyword>
<dbReference type="AlphaFoldDB" id="D2QSZ7"/>
<dbReference type="PANTHER" id="PTHR34978:SF3">
    <property type="entry name" value="SLR0241 PROTEIN"/>
    <property type="match status" value="1"/>
</dbReference>
<feature type="domain" description="Peptidase M56" evidence="2">
    <location>
        <begin position="15"/>
        <end position="278"/>
    </location>
</feature>
<keyword evidence="1" id="KW-0472">Membrane</keyword>
<feature type="transmembrane region" description="Helical" evidence="1">
    <location>
        <begin position="288"/>
        <end position="306"/>
    </location>
</feature>
<dbReference type="CDD" id="cd07341">
    <property type="entry name" value="M56_BlaR1_MecR1_like"/>
    <property type="match status" value="1"/>
</dbReference>
<dbReference type="EMBL" id="CP001769">
    <property type="protein sequence ID" value="ADB41929.1"/>
    <property type="molecule type" value="Genomic_DNA"/>
</dbReference>
<dbReference type="KEGG" id="sli:Slin_5967"/>
<dbReference type="RefSeq" id="WP_012930419.1">
    <property type="nucleotide sequence ID" value="NC_013730.1"/>
</dbReference>
<organism evidence="3 4">
    <name type="scientific">Spirosoma linguale (strain ATCC 33905 / DSM 74 / LMG 10896 / Claus 1)</name>
    <dbReference type="NCBI Taxonomy" id="504472"/>
    <lineage>
        <taxon>Bacteria</taxon>
        <taxon>Pseudomonadati</taxon>
        <taxon>Bacteroidota</taxon>
        <taxon>Cytophagia</taxon>
        <taxon>Cytophagales</taxon>
        <taxon>Cytophagaceae</taxon>
        <taxon>Spirosoma</taxon>
    </lineage>
</organism>
<feature type="transmembrane region" description="Helical" evidence="1">
    <location>
        <begin position="152"/>
        <end position="172"/>
    </location>
</feature>
<dbReference type="Pfam" id="PF05569">
    <property type="entry name" value="Peptidase_M56"/>
    <property type="match status" value="1"/>
</dbReference>
<accession>D2QSZ7</accession>
<dbReference type="Proteomes" id="UP000002028">
    <property type="component" value="Chromosome"/>
</dbReference>
<evidence type="ECO:0000256" key="1">
    <source>
        <dbReference type="SAM" id="Phobius"/>
    </source>
</evidence>